<feature type="region of interest" description="Disordered" evidence="1">
    <location>
        <begin position="837"/>
        <end position="866"/>
    </location>
</feature>
<evidence type="ECO:0000313" key="3">
    <source>
        <dbReference type="Proteomes" id="UP001530377"/>
    </source>
</evidence>
<feature type="region of interest" description="Disordered" evidence="1">
    <location>
        <begin position="735"/>
        <end position="791"/>
    </location>
</feature>
<feature type="compositionally biased region" description="Basic and acidic residues" evidence="1">
    <location>
        <begin position="841"/>
        <end position="866"/>
    </location>
</feature>
<feature type="compositionally biased region" description="Basic and acidic residues" evidence="1">
    <location>
        <begin position="314"/>
        <end position="342"/>
    </location>
</feature>
<dbReference type="AlphaFoldDB" id="A0ABD3SEZ0"/>
<feature type="compositionally biased region" description="Basic and acidic residues" evidence="1">
    <location>
        <begin position="108"/>
        <end position="124"/>
    </location>
</feature>
<dbReference type="PANTHER" id="PTHR23084:SF263">
    <property type="entry name" value="MORN REPEAT-CONTAINING PROTEIN 1"/>
    <property type="match status" value="1"/>
</dbReference>
<accession>A0ABD3SEZ0</accession>
<gene>
    <name evidence="2" type="ORF">ACHAXA_006444</name>
</gene>
<comment type="caution">
    <text evidence="2">The sequence shown here is derived from an EMBL/GenBank/DDBJ whole genome shotgun (WGS) entry which is preliminary data.</text>
</comment>
<evidence type="ECO:0000256" key="1">
    <source>
        <dbReference type="SAM" id="MobiDB-lite"/>
    </source>
</evidence>
<dbReference type="EMBL" id="JALLPB020000046">
    <property type="protein sequence ID" value="KAL3823114.1"/>
    <property type="molecule type" value="Genomic_DNA"/>
</dbReference>
<feature type="compositionally biased region" description="Basic and acidic residues" evidence="1">
    <location>
        <begin position="354"/>
        <end position="377"/>
    </location>
</feature>
<name>A0ABD3SEZ0_9STRA</name>
<feature type="compositionally biased region" description="Pro residues" evidence="1">
    <location>
        <begin position="997"/>
        <end position="1007"/>
    </location>
</feature>
<feature type="region of interest" description="Disordered" evidence="1">
    <location>
        <begin position="642"/>
        <end position="662"/>
    </location>
</feature>
<proteinExistence type="predicted"/>
<feature type="compositionally biased region" description="Basic and acidic residues" evidence="1">
    <location>
        <begin position="144"/>
        <end position="209"/>
    </location>
</feature>
<protein>
    <submittedName>
        <fullName evidence="2">Uncharacterized protein</fullName>
    </submittedName>
</protein>
<dbReference type="Proteomes" id="UP001530377">
    <property type="component" value="Unassembled WGS sequence"/>
</dbReference>
<feature type="compositionally biased region" description="Gly residues" evidence="1">
    <location>
        <begin position="13"/>
        <end position="23"/>
    </location>
</feature>
<feature type="compositionally biased region" description="Polar residues" evidence="1">
    <location>
        <begin position="755"/>
        <end position="772"/>
    </location>
</feature>
<feature type="compositionally biased region" description="Basic residues" evidence="1">
    <location>
        <begin position="223"/>
        <end position="235"/>
    </location>
</feature>
<feature type="region of interest" description="Disordered" evidence="1">
    <location>
        <begin position="967"/>
        <end position="1016"/>
    </location>
</feature>
<keyword evidence="3" id="KW-1185">Reference proteome</keyword>
<feature type="compositionally biased region" description="Basic and acidic residues" evidence="1">
    <location>
        <begin position="270"/>
        <end position="288"/>
    </location>
</feature>
<feature type="region of interest" description="Disordered" evidence="1">
    <location>
        <begin position="1076"/>
        <end position="1118"/>
    </location>
</feature>
<reference evidence="2 3" key="1">
    <citation type="submission" date="2024-10" db="EMBL/GenBank/DDBJ databases">
        <title>Updated reference genomes for cyclostephanoid diatoms.</title>
        <authorList>
            <person name="Roberts W.R."/>
            <person name="Alverson A.J."/>
        </authorList>
    </citation>
    <scope>NUCLEOTIDE SEQUENCE [LARGE SCALE GENOMIC DNA]</scope>
    <source>
        <strain evidence="2 3">AJA228-03</strain>
    </source>
</reference>
<organism evidence="2 3">
    <name type="scientific">Cyclostephanos tholiformis</name>
    <dbReference type="NCBI Taxonomy" id="382380"/>
    <lineage>
        <taxon>Eukaryota</taxon>
        <taxon>Sar</taxon>
        <taxon>Stramenopiles</taxon>
        <taxon>Ochrophyta</taxon>
        <taxon>Bacillariophyta</taxon>
        <taxon>Coscinodiscophyceae</taxon>
        <taxon>Thalassiosirophycidae</taxon>
        <taxon>Stephanodiscales</taxon>
        <taxon>Stephanodiscaceae</taxon>
        <taxon>Cyclostephanos</taxon>
    </lineage>
</organism>
<dbReference type="SUPFAM" id="SSF82185">
    <property type="entry name" value="Histone H3 K4-specific methyltransferase SET7/9 N-terminal domain"/>
    <property type="match status" value="1"/>
</dbReference>
<sequence>MPLTGSGNDDDGALGGDGLGGGWNFHTNDVERSRDRRRGGDRRSAFPPPDNDVRKPRGLPTPYGERIATTTAGKGDDDPLVRYPPMRRYGSSSNDEDGGRRGGGIRSTCDHNRGAKDYRDGTPRDRRRRSSSNNEKGGMRRIRSTSDHHRGTKDDRERISRDNLDSRGRRRSLRNDEKGGMSRIRSTSDHHRGTKDDRERTSRDNLDSRGRRRSSSNNERGGMRRVRSKSDHRRGTKDDRERTSTDNLDSRGRRRSLSNIERGGMRRVRSTSDHRRGAKDDMDGTWRDGRRRSSSNNEKVGRRGVSSTINHHRVAWDDNDRTSRDNLADDGRNPTPTRRDGGGGRLTRHHKKNEKTDQLDRSYRRDPSKEKTHDPSSHTRATNHVWTDEVDFRRHRRQRLQRLREGKHAEDDGSWQLTEGGLGWSHKDDLMMRYDVDYGRSNSMPMSPPPPPPSAGLSRYPVIACNLTKSMTGNSIVSPIASLDSSWIHLQAKSNRLRREMKLRQVSKEGLYKDWRVRRSKSCEPKSSRNHVANESTIVPYEKSKSEKHYILDILGVPVLDCSDCSESRQQISSGTATTFHKRASDPVATPVASIVQSLSTCDTMTLSQFEGYGTMSHPLTGSIERSLLDYDGIASTPDDSIGCGGNKASQLSNPPPHSKSGGYGFDFASDGSFGSLHIDAPSIFRTKQRDRLRQISSDADTWQRSAPDSLISLSETVAGVISCEITTPNPLMDDYPKTRIKRSKNPVNPAAVTNHDTGSASTTENTTSLSDPSHENKSGGHCKDNENVSDGSLFNVASPTLGMKSSKISPTCTVPPLHAAILSKKPSVLPLHRARSWGKKPHDNRRSVRSSAHKESKEGSMNKEKKVSVIDSLASLPAASKPKLGYEIDVNSNNSFNQISEITIPNMLHSEPMLVQALKKYQQLTKKMKHTPDMSRLIEKSQKVAVPRPPPPFLQGCIVGTVDQRQQSEVPMPGHSHPPKLDSKDVERQQKSEVPWMPPLLPPRLPGPRLSPRSTHQQTINKMSFCREMNASVNAMLANTNSHQPHLQHQSHALPSMNNQGKHSNQANENLTLIPLKSPTVSPPSPQVMTPSTEKIMKKTKQPSSEGRRENTRNQVSQRTGCVENLHFIDDNGDAGMYTGETNEYGYPHGKGKMKYENGVFFEGKWINGVRDGGNAQRERLMTGFSSWNGAKKDHAHGMIWVDPLGNSGRYTGNLNKEGLPHGIGLMSYSSGLNVEGMWVNGKLINDDCQGNPSPSLPGMVGG</sequence>
<feature type="compositionally biased region" description="Basic and acidic residues" evidence="1">
    <location>
        <begin position="236"/>
        <end position="251"/>
    </location>
</feature>
<feature type="compositionally biased region" description="Basic and acidic residues" evidence="1">
    <location>
        <begin position="773"/>
        <end position="787"/>
    </location>
</feature>
<dbReference type="Gene3D" id="2.20.110.10">
    <property type="entry name" value="Histone H3 K4-specific methyltransferase SET7/9 N-terminal domain"/>
    <property type="match status" value="1"/>
</dbReference>
<dbReference type="PANTHER" id="PTHR23084">
    <property type="entry name" value="PHOSPHATIDYLINOSITOL-4-PHOSPHATE 5-KINASE RELATED"/>
    <property type="match status" value="1"/>
</dbReference>
<evidence type="ECO:0000313" key="2">
    <source>
        <dbReference type="EMBL" id="KAL3823114.1"/>
    </source>
</evidence>
<feature type="region of interest" description="Disordered" evidence="1">
    <location>
        <begin position="1"/>
        <end position="385"/>
    </location>
</feature>
<feature type="compositionally biased region" description="Basic and acidic residues" evidence="1">
    <location>
        <begin position="980"/>
        <end position="992"/>
    </location>
</feature>